<evidence type="ECO:0000256" key="2">
    <source>
        <dbReference type="ARBA" id="ARBA00022969"/>
    </source>
</evidence>
<sequence length="279" mass="32594">MIIINGSEFQNTNIVPSQSSEQIILEKLMEDRLIYRYRSLNELNFEMTLRKNIIRSSRLMYESQVKFEIFEHSRCNPDYWIRTKPGGFQLINDVLPSTAINDIYNNSHLYGFECATAMLIVYYHAVLNTIGEDLFNRLFGDLYLYSWHADPDLRIQNVSTRHLIPGDIVYFKNPDVSPETPWWQGENAVVLDDGLYFGHGIGITTAERIIESLNQNRRTGSERSAYLLTTVTRPNFTYLARVTSNRQTEPKTQPLIIHHNEPSIARSQYEYYLTVFYLK</sequence>
<proteinExistence type="inferred from homology"/>
<evidence type="ECO:0000256" key="1">
    <source>
        <dbReference type="ARBA" id="ARBA00022679"/>
    </source>
</evidence>
<dbReference type="OrthoDB" id="1845399at2"/>
<keyword evidence="3" id="KW-0012">Acyltransferase</keyword>
<evidence type="ECO:0000313" key="4">
    <source>
        <dbReference type="EMBL" id="RPF55383.1"/>
    </source>
</evidence>
<keyword evidence="1 4" id="KW-0808">Transferase</keyword>
<reference evidence="4 5" key="1">
    <citation type="submission" date="2018-11" db="EMBL/GenBank/DDBJ databases">
        <title>Genomic Encyclopedia of Type Strains, Phase IV (KMG-IV): sequencing the most valuable type-strain genomes for metagenomic binning, comparative biology and taxonomic classification.</title>
        <authorList>
            <person name="Goeker M."/>
        </authorList>
    </citation>
    <scope>NUCLEOTIDE SEQUENCE [LARGE SCALE GENOMIC DNA]</scope>
    <source>
        <strain evidence="4 5">DSM 18090</strain>
    </source>
</reference>
<dbReference type="RefSeq" id="WP_124219049.1">
    <property type="nucleotide sequence ID" value="NZ_RKRF01000007.1"/>
</dbReference>
<dbReference type="GO" id="GO:0030435">
    <property type="term" value="P:sporulation resulting in formation of a cellular spore"/>
    <property type="evidence" value="ECO:0007669"/>
    <property type="project" value="UniProtKB-KW"/>
</dbReference>
<evidence type="ECO:0000313" key="5">
    <source>
        <dbReference type="Proteomes" id="UP000276443"/>
    </source>
</evidence>
<dbReference type="NCBIfam" id="NF002869">
    <property type="entry name" value="PRK03187.1"/>
    <property type="match status" value="1"/>
</dbReference>
<organism evidence="4 5">
    <name type="scientific">Aquisalibacillus elongatus</name>
    <dbReference type="NCBI Taxonomy" id="485577"/>
    <lineage>
        <taxon>Bacteria</taxon>
        <taxon>Bacillati</taxon>
        <taxon>Bacillota</taxon>
        <taxon>Bacilli</taxon>
        <taxon>Bacillales</taxon>
        <taxon>Bacillaceae</taxon>
        <taxon>Aquisalibacillus</taxon>
    </lineage>
</organism>
<evidence type="ECO:0000256" key="3">
    <source>
        <dbReference type="ARBA" id="ARBA00023315"/>
    </source>
</evidence>
<comment type="caution">
    <text evidence="4">The sequence shown here is derived from an EMBL/GenBank/DDBJ whole genome shotgun (WGS) entry which is preliminary data.</text>
</comment>
<protein>
    <submittedName>
        <fullName evidence="4">Protein-glutamine gamma-glutamyltransferase</fullName>
    </submittedName>
</protein>
<gene>
    <name evidence="4" type="ORF">EDC24_0254</name>
</gene>
<dbReference type="Proteomes" id="UP000276443">
    <property type="component" value="Unassembled WGS sequence"/>
</dbReference>
<name>A0A3N5BD28_9BACI</name>
<dbReference type="InterPro" id="IPR020916">
    <property type="entry name" value="Gln_gamma-glutamylTfrase_bac"/>
</dbReference>
<dbReference type="AlphaFoldDB" id="A0A3N5BD28"/>
<accession>A0A3N5BD28</accession>
<dbReference type="EMBL" id="RKRF01000007">
    <property type="protein sequence ID" value="RPF55383.1"/>
    <property type="molecule type" value="Genomic_DNA"/>
</dbReference>
<dbReference type="HAMAP" id="MF_00727">
    <property type="entry name" value="Tgl"/>
    <property type="match status" value="1"/>
</dbReference>
<keyword evidence="5" id="KW-1185">Reference proteome</keyword>
<dbReference type="GO" id="GO:0003810">
    <property type="term" value="F:protein-glutamine gamma-glutamyltransferase activity"/>
    <property type="evidence" value="ECO:0007669"/>
    <property type="project" value="InterPro"/>
</dbReference>
<keyword evidence="2" id="KW-0749">Sporulation</keyword>
<dbReference type="Pfam" id="PF20085">
    <property type="entry name" value="TGL"/>
    <property type="match status" value="1"/>
</dbReference>